<comment type="similarity">
    <text evidence="1 7">Belongs to the thioredoxin family.</text>
</comment>
<feature type="site" description="Contributes to redox potential value" evidence="8">
    <location>
        <position position="34"/>
    </location>
</feature>
<protein>
    <recommendedName>
        <fullName evidence="6 7">Thioredoxin</fullName>
    </recommendedName>
</protein>
<evidence type="ECO:0000256" key="9">
    <source>
        <dbReference type="PIRSR" id="PIRSR000077-4"/>
    </source>
</evidence>
<dbReference type="PROSITE" id="PS00194">
    <property type="entry name" value="THIOREDOXIN_1"/>
    <property type="match status" value="1"/>
</dbReference>
<keyword evidence="4 9" id="KW-1015">Disulfide bond</keyword>
<gene>
    <name evidence="12" type="primary">trxA</name>
    <name evidence="11" type="ORF">GKO46_02095</name>
    <name evidence="12" type="ORF">GKO48_07165</name>
</gene>
<keyword evidence="2" id="KW-0813">Transport</keyword>
<dbReference type="PANTHER" id="PTHR45663:SF11">
    <property type="entry name" value="GEO12009P1"/>
    <property type="match status" value="1"/>
</dbReference>
<dbReference type="AlphaFoldDB" id="A0AAJ5ZHD5"/>
<organism evidence="12 13">
    <name type="scientific">Candidatus Lucifugimonas marina</name>
    <dbReference type="NCBI Taxonomy" id="3038979"/>
    <lineage>
        <taxon>Bacteria</taxon>
        <taxon>Bacillati</taxon>
        <taxon>Chloroflexota</taxon>
        <taxon>Dehalococcoidia</taxon>
        <taxon>SAR202 cluster</taxon>
        <taxon>Candidatus Lucifugimonadales</taxon>
        <taxon>Candidatus Lucifugimonadaceae</taxon>
        <taxon>Candidatus Lucifugimonas</taxon>
    </lineage>
</organism>
<evidence type="ECO:0000259" key="10">
    <source>
        <dbReference type="PROSITE" id="PS51352"/>
    </source>
</evidence>
<dbReference type="Proteomes" id="UP001219901">
    <property type="component" value="Chromosome"/>
</dbReference>
<keyword evidence="13" id="KW-1185">Reference proteome</keyword>
<dbReference type="GO" id="GO:0005737">
    <property type="term" value="C:cytoplasm"/>
    <property type="evidence" value="ECO:0007669"/>
    <property type="project" value="TreeGrafter"/>
</dbReference>
<feature type="disulfide bond" description="Redox-active" evidence="9">
    <location>
        <begin position="32"/>
        <end position="35"/>
    </location>
</feature>
<sequence>MAKPQDVNDAEFGAEVIDSDIPVLVDFWAEWCGPCKMIAPVVEELAGEYDGKAKFVKLNVDFNPQTSAKYGVRSIPTLLIFKGGAPVGQVVGAVPKSVLQARLEDAMTV</sequence>
<feature type="active site" description="Nucleophile" evidence="8">
    <location>
        <position position="32"/>
    </location>
</feature>
<dbReference type="CDD" id="cd02947">
    <property type="entry name" value="TRX_family"/>
    <property type="match status" value="1"/>
</dbReference>
<dbReference type="PRINTS" id="PR00421">
    <property type="entry name" value="THIOREDOXIN"/>
</dbReference>
<dbReference type="Gene3D" id="3.40.30.10">
    <property type="entry name" value="Glutaredoxin"/>
    <property type="match status" value="1"/>
</dbReference>
<dbReference type="RefSeq" id="WP_342823067.1">
    <property type="nucleotide sequence ID" value="NZ_CP046146.1"/>
</dbReference>
<evidence type="ECO:0000313" key="13">
    <source>
        <dbReference type="Proteomes" id="UP001219901"/>
    </source>
</evidence>
<evidence type="ECO:0000256" key="8">
    <source>
        <dbReference type="PIRSR" id="PIRSR000077-1"/>
    </source>
</evidence>
<dbReference type="PIRSF" id="PIRSF000077">
    <property type="entry name" value="Thioredoxin"/>
    <property type="match status" value="1"/>
</dbReference>
<dbReference type="InterPro" id="IPR005746">
    <property type="entry name" value="Thioredoxin"/>
</dbReference>
<reference evidence="12" key="2">
    <citation type="journal article" date="2023" name="Nat. Commun.">
        <title>Cultivation of marine bacteria of the SAR202 clade.</title>
        <authorList>
            <person name="Lim Y."/>
            <person name="Seo J.H."/>
            <person name="Giovannoni S.J."/>
            <person name="Kang I."/>
            <person name="Cho J.C."/>
        </authorList>
    </citation>
    <scope>NUCLEOTIDE SEQUENCE</scope>
    <source>
        <strain evidence="12">JH1073</strain>
    </source>
</reference>
<evidence type="ECO:0000256" key="4">
    <source>
        <dbReference type="ARBA" id="ARBA00023157"/>
    </source>
</evidence>
<evidence type="ECO:0000256" key="5">
    <source>
        <dbReference type="ARBA" id="ARBA00023284"/>
    </source>
</evidence>
<dbReference type="InterPro" id="IPR036249">
    <property type="entry name" value="Thioredoxin-like_sf"/>
</dbReference>
<feature type="active site" description="Nucleophile" evidence="8">
    <location>
        <position position="35"/>
    </location>
</feature>
<name>A0AAJ5ZHD5_9CHLR</name>
<evidence type="ECO:0000256" key="1">
    <source>
        <dbReference type="ARBA" id="ARBA00008987"/>
    </source>
</evidence>
<evidence type="ECO:0000313" key="11">
    <source>
        <dbReference type="EMBL" id="MDG0865863.1"/>
    </source>
</evidence>
<dbReference type="InterPro" id="IPR013766">
    <property type="entry name" value="Thioredoxin_domain"/>
</dbReference>
<evidence type="ECO:0000256" key="2">
    <source>
        <dbReference type="ARBA" id="ARBA00022448"/>
    </source>
</evidence>
<dbReference type="PANTHER" id="PTHR45663">
    <property type="entry name" value="GEO12009P1"/>
    <property type="match status" value="1"/>
</dbReference>
<keyword evidence="5 9" id="KW-0676">Redox-active center</keyword>
<dbReference type="InterPro" id="IPR017937">
    <property type="entry name" value="Thioredoxin_CS"/>
</dbReference>
<dbReference type="Pfam" id="PF00085">
    <property type="entry name" value="Thioredoxin"/>
    <property type="match status" value="1"/>
</dbReference>
<feature type="domain" description="Thioredoxin" evidence="10">
    <location>
        <begin position="1"/>
        <end position="108"/>
    </location>
</feature>
<evidence type="ECO:0000313" key="12">
    <source>
        <dbReference type="EMBL" id="WFG39405.1"/>
    </source>
</evidence>
<dbReference type="FunFam" id="3.40.30.10:FF:000001">
    <property type="entry name" value="Thioredoxin"/>
    <property type="match status" value="1"/>
</dbReference>
<reference evidence="13" key="3">
    <citation type="submission" date="2023-06" db="EMBL/GenBank/DDBJ databases">
        <title>Pangenomics reveal diversification of enzyme families and niche specialization in globally abundant SAR202 bacteria.</title>
        <authorList>
            <person name="Saw J.H.W."/>
        </authorList>
    </citation>
    <scope>NUCLEOTIDE SEQUENCE [LARGE SCALE GENOMIC DNA]</scope>
    <source>
        <strain evidence="13">JH1073</strain>
    </source>
</reference>
<evidence type="ECO:0000256" key="7">
    <source>
        <dbReference type="PIRNR" id="PIRNR000077"/>
    </source>
</evidence>
<feature type="site" description="Contributes to redox potential value" evidence="8">
    <location>
        <position position="33"/>
    </location>
</feature>
<dbReference type="Proteomes" id="UP001321249">
    <property type="component" value="Unassembled WGS sequence"/>
</dbReference>
<accession>A0AAJ5ZHD5</accession>
<evidence type="ECO:0000256" key="6">
    <source>
        <dbReference type="NCBIfam" id="TIGR01068"/>
    </source>
</evidence>
<dbReference type="GO" id="GO:0015035">
    <property type="term" value="F:protein-disulfide reductase activity"/>
    <property type="evidence" value="ECO:0007669"/>
    <property type="project" value="UniProtKB-UniRule"/>
</dbReference>
<dbReference type="SUPFAM" id="SSF52833">
    <property type="entry name" value="Thioredoxin-like"/>
    <property type="match status" value="1"/>
</dbReference>
<dbReference type="EMBL" id="WMBE01000001">
    <property type="protein sequence ID" value="MDG0865863.1"/>
    <property type="molecule type" value="Genomic_DNA"/>
</dbReference>
<evidence type="ECO:0000256" key="3">
    <source>
        <dbReference type="ARBA" id="ARBA00022982"/>
    </source>
</evidence>
<evidence type="ECO:0000313" key="14">
    <source>
        <dbReference type="Proteomes" id="UP001321249"/>
    </source>
</evidence>
<feature type="site" description="Deprotonates C-terminal active site Cys" evidence="8">
    <location>
        <position position="26"/>
    </location>
</feature>
<keyword evidence="3" id="KW-0249">Electron transport</keyword>
<dbReference type="PROSITE" id="PS51352">
    <property type="entry name" value="THIOREDOXIN_2"/>
    <property type="match status" value="1"/>
</dbReference>
<dbReference type="NCBIfam" id="TIGR01068">
    <property type="entry name" value="thioredoxin"/>
    <property type="match status" value="1"/>
</dbReference>
<proteinExistence type="inferred from homology"/>
<reference evidence="13 14" key="1">
    <citation type="submission" date="2019-11" db="EMBL/GenBank/DDBJ databases">
        <authorList>
            <person name="Cho J.-C."/>
        </authorList>
    </citation>
    <scope>NUCLEOTIDE SEQUENCE [LARGE SCALE GENOMIC DNA]</scope>
    <source>
        <strain evidence="12 13">JH1073</strain>
        <strain evidence="11 14">JH702</strain>
    </source>
</reference>
<dbReference type="EMBL" id="CP046147">
    <property type="protein sequence ID" value="WFG39405.1"/>
    <property type="molecule type" value="Genomic_DNA"/>
</dbReference>